<feature type="domain" description="L1 transposable element RRM" evidence="1">
    <location>
        <begin position="105"/>
        <end position="140"/>
    </location>
</feature>
<dbReference type="AlphaFoldDB" id="A0A671KF25"/>
<dbReference type="InterPro" id="IPR043636">
    <property type="entry name" value="L1_RRM_dom"/>
</dbReference>
<protein>
    <recommendedName>
        <fullName evidence="1">L1 transposable element RRM domain-containing protein</fullName>
    </recommendedName>
</protein>
<dbReference type="Ensembl" id="ENSSANT00000005499.1">
    <property type="protein sequence ID" value="ENSSANP00000005116.1"/>
    <property type="gene ID" value="ENSSANG00000002777.1"/>
</dbReference>
<organism evidence="2 3">
    <name type="scientific">Sinocyclocheilus anshuiensis</name>
    <dbReference type="NCBI Taxonomy" id="1608454"/>
    <lineage>
        <taxon>Eukaryota</taxon>
        <taxon>Metazoa</taxon>
        <taxon>Chordata</taxon>
        <taxon>Craniata</taxon>
        <taxon>Vertebrata</taxon>
        <taxon>Euteleostomi</taxon>
        <taxon>Actinopterygii</taxon>
        <taxon>Neopterygii</taxon>
        <taxon>Teleostei</taxon>
        <taxon>Ostariophysi</taxon>
        <taxon>Cypriniformes</taxon>
        <taxon>Cyprinidae</taxon>
        <taxon>Cyprininae</taxon>
        <taxon>Sinocyclocheilus</taxon>
    </lineage>
</organism>
<dbReference type="PANTHER" id="PTHR11505">
    <property type="entry name" value="L1 TRANSPOSABLE ELEMENT-RELATED"/>
    <property type="match status" value="1"/>
</dbReference>
<dbReference type="Proteomes" id="UP000472260">
    <property type="component" value="Unassembled WGS sequence"/>
</dbReference>
<dbReference type="Pfam" id="PF02994">
    <property type="entry name" value="Transposase_22"/>
    <property type="match status" value="1"/>
</dbReference>
<reference evidence="2" key="2">
    <citation type="submission" date="2025-09" db="UniProtKB">
        <authorList>
            <consortium name="Ensembl"/>
        </authorList>
    </citation>
    <scope>IDENTIFICATION</scope>
</reference>
<proteinExistence type="predicted"/>
<dbReference type="Gene3D" id="3.30.70.1820">
    <property type="entry name" value="L1 transposable element, RRM domain"/>
    <property type="match status" value="1"/>
</dbReference>
<evidence type="ECO:0000313" key="2">
    <source>
        <dbReference type="Ensembl" id="ENSSANP00000005116.1"/>
    </source>
</evidence>
<keyword evidence="3" id="KW-1185">Reference proteome</keyword>
<accession>A0A671KF25</accession>
<name>A0A671KF25_9TELE</name>
<dbReference type="InterPro" id="IPR004244">
    <property type="entry name" value="Transposase_22"/>
</dbReference>
<evidence type="ECO:0000259" key="1">
    <source>
        <dbReference type="Pfam" id="PF02994"/>
    </source>
</evidence>
<evidence type="ECO:0000313" key="3">
    <source>
        <dbReference type="Proteomes" id="UP000472260"/>
    </source>
</evidence>
<sequence>MVPEQEKLTLKSLMKVIRDSNDELTSHINKTTDIQTSRTKIELSLSTLADRRSNIKITNIPEKSEGSDTVGYLESLIPQLLGNDNFTSPITLERAHRLGRPSDWTRHIIAKFLNYREKDKVLRLAREKGAVYLNDKQISFFPDYSVEIQRKINGFNGVKKKLREKNIEYGGFKLFSTQKMLISNTDIIYHNILRDNPSILHLFKTPISLILDI</sequence>
<reference evidence="2" key="1">
    <citation type="submission" date="2025-08" db="UniProtKB">
        <authorList>
            <consortium name="Ensembl"/>
        </authorList>
    </citation>
    <scope>IDENTIFICATION</scope>
</reference>